<accession>A0AA88IHN2</accession>
<feature type="binding site" evidence="15">
    <location>
        <position position="593"/>
    </location>
    <ligand>
        <name>Zn(2+)</name>
        <dbReference type="ChEBI" id="CHEBI:29105"/>
    </ligand>
</feature>
<dbReference type="GO" id="GO:0000122">
    <property type="term" value="P:negative regulation of transcription by RNA polymerase II"/>
    <property type="evidence" value="ECO:0007669"/>
    <property type="project" value="InterPro"/>
</dbReference>
<dbReference type="CDD" id="cd11681">
    <property type="entry name" value="HDAC_classIIa"/>
    <property type="match status" value="1"/>
</dbReference>
<dbReference type="Pfam" id="PF00850">
    <property type="entry name" value="Hist_deacetyl"/>
    <property type="match status" value="1"/>
</dbReference>
<evidence type="ECO:0000256" key="15">
    <source>
        <dbReference type="PIRSR" id="PIRSR037911-2"/>
    </source>
</evidence>
<keyword evidence="10 13" id="KW-0804">Transcription</keyword>
<evidence type="ECO:0000256" key="8">
    <source>
        <dbReference type="ARBA" id="ARBA00022853"/>
    </source>
</evidence>
<feature type="compositionally biased region" description="Basic and acidic residues" evidence="17">
    <location>
        <begin position="494"/>
        <end position="507"/>
    </location>
</feature>
<evidence type="ECO:0000256" key="2">
    <source>
        <dbReference type="ARBA" id="ARBA00007738"/>
    </source>
</evidence>
<comment type="caution">
    <text evidence="19">The sequence shown here is derived from an EMBL/GenBank/DDBJ whole genome shotgun (WGS) entry which is preliminary data.</text>
</comment>
<dbReference type="EC" id="3.5.1.98" evidence="3 13"/>
<keyword evidence="16" id="KW-0175">Coiled coil</keyword>
<feature type="binding site" evidence="15">
    <location>
        <position position="669"/>
    </location>
    <ligand>
        <name>Zn(2+)</name>
        <dbReference type="ChEBI" id="CHEBI:29105"/>
    </ligand>
</feature>
<feature type="region of interest" description="Disordered" evidence="17">
    <location>
        <begin position="542"/>
        <end position="566"/>
    </location>
</feature>
<feature type="compositionally biased region" description="Polar residues" evidence="17">
    <location>
        <begin position="1"/>
        <end position="22"/>
    </location>
</feature>
<dbReference type="PRINTS" id="PR01270">
    <property type="entry name" value="HDASUPER"/>
</dbReference>
<feature type="compositionally biased region" description="Low complexity" evidence="17">
    <location>
        <begin position="174"/>
        <end position="195"/>
    </location>
</feature>
<feature type="compositionally biased region" description="Basic and acidic residues" evidence="17">
    <location>
        <begin position="210"/>
        <end position="229"/>
    </location>
</feature>
<dbReference type="AlphaFoldDB" id="A0AA88IHN2"/>
<feature type="binding site" evidence="15">
    <location>
        <position position="584"/>
    </location>
    <ligand>
        <name>Zn(2+)</name>
        <dbReference type="ChEBI" id="CHEBI:29105"/>
    </ligand>
</feature>
<keyword evidence="20" id="KW-1185">Reference proteome</keyword>
<dbReference type="SUPFAM" id="SSF52768">
    <property type="entry name" value="Arginase/deacetylase"/>
    <property type="match status" value="1"/>
</dbReference>
<evidence type="ECO:0000256" key="16">
    <source>
        <dbReference type="SAM" id="Coils"/>
    </source>
</evidence>
<evidence type="ECO:0000256" key="3">
    <source>
        <dbReference type="ARBA" id="ARBA00012111"/>
    </source>
</evidence>
<comment type="catalytic activity">
    <reaction evidence="12 13">
        <text>N(6)-acetyl-L-lysyl-[histone] + H2O = L-lysyl-[histone] + acetate</text>
        <dbReference type="Rhea" id="RHEA:58196"/>
        <dbReference type="Rhea" id="RHEA-COMP:9845"/>
        <dbReference type="Rhea" id="RHEA-COMP:11338"/>
        <dbReference type="ChEBI" id="CHEBI:15377"/>
        <dbReference type="ChEBI" id="CHEBI:29969"/>
        <dbReference type="ChEBI" id="CHEBI:30089"/>
        <dbReference type="ChEBI" id="CHEBI:61930"/>
        <dbReference type="EC" id="3.5.1.98"/>
    </reaction>
</comment>
<feature type="compositionally biased region" description="Polar residues" evidence="17">
    <location>
        <begin position="995"/>
        <end position="1009"/>
    </location>
</feature>
<dbReference type="Gene3D" id="3.40.800.20">
    <property type="entry name" value="Histone deacetylase domain"/>
    <property type="match status" value="1"/>
</dbReference>
<evidence type="ECO:0000256" key="9">
    <source>
        <dbReference type="ARBA" id="ARBA00023015"/>
    </source>
</evidence>
<sequence length="1022" mass="111643">MEKNIQDTSCDLNRHSPVSSPVVTRHPPDVIGGMAAQGPSLMLHEQALQQQLIQLKHQQHIQQQILLQQFQSQQQQLAEQHEKQLQLHMREYLEQQKRLEDEVRVDKERKDKERLEQIKKKEKHEQSAVASSEVKQKLQEFVLSKKQREACGTSSASCNSSTPSRTWNGATLSLAGPLAGSAPDPASGPSSSHAAFPPPHSFRHPLVPGKYEEDFPLRKTDEEESRTSESRTCSPSSSAANLHSSVSALPVSEENNSQYSHLLASQGSIPDLTLYTSPSLPNISLGRPAMPSTSALSDSRLSEAEMRAAFAARLATMSLPGQVLPGSLPFYPPLSMLDPDFGSNPSSPGYIQKQMAALEQVRNFPQTQAALLASGIFPGITDAQVAQARLSKGGLRPFGRTQSAPLPLGHPLLQAAPLAPGLPFSREQFEQYLRECQLHDQQHQHYLLKQHIRQTVLTRTGSRSHVENVEEETEAALQRELSRESNPAPNEVMDLTRHDRPEEEPPGGRESVIKQQRLSLQASEGLNATGVTHHPIRALSRTHSSPLVTISPASSPQDHVPPGSSSCSNITALAYDALMNKHQCVCGSSSAIHPEHSGRIQSIWNRLQETRLVQKCLRVRSRKATLEELQSCHDEPYTLLFGTNPLYRQKVSPAQLVDLSFKSFVMLPCGGVGIDSDTTWNDLHTPSASRMATGCVIDLALKVASGEAKNGFAVVRPPGHHAEKSQAMGFCFFNSIAIAAKQLRLRLGLEKILVVDWDVHHGNGIQQIFYDDPHVLYISLHRHDDGNFFPGTGSLVECGSEDGMGFNVNIAWSGLQPPMGDAEYLAAFRAIVMPIAKDFQPEIVLVSAGFDAALGHPIPLGGYRVTPACFAYMTRQLMQLANGKIVMALEGGYDISSICASVEACVRSLLGEDMPPLTGEEISKPPCPSAIEVLTKAISIQTPHWPVIKQAARTIGLSAIEAARILGDRLPCEATIESEDTDTVSAMASLCVANTGQSDTENLSTMTSREQSEEPMDQDESK</sequence>
<dbReference type="Proteomes" id="UP001187531">
    <property type="component" value="Unassembled WGS sequence"/>
</dbReference>
<feature type="domain" description="Histone deacetylase" evidence="18">
    <location>
        <begin position="593"/>
        <end position="908"/>
    </location>
</feature>
<dbReference type="FunFam" id="3.40.800.20:FF:000002">
    <property type="entry name" value="Histone deacetylase"/>
    <property type="match status" value="1"/>
</dbReference>
<evidence type="ECO:0000256" key="14">
    <source>
        <dbReference type="PIRSR" id="PIRSR037911-1"/>
    </source>
</evidence>
<evidence type="ECO:0000256" key="4">
    <source>
        <dbReference type="ARBA" id="ARBA00022491"/>
    </source>
</evidence>
<name>A0AA88IHN2_ARTSF</name>
<comment type="similarity">
    <text evidence="2 13">Belongs to the histone deacetylase family. HD type 2 subfamily.</text>
</comment>
<feature type="compositionally biased region" description="Acidic residues" evidence="17">
    <location>
        <begin position="1013"/>
        <end position="1022"/>
    </location>
</feature>
<feature type="compositionally biased region" description="Low complexity" evidence="17">
    <location>
        <begin position="153"/>
        <end position="166"/>
    </location>
</feature>
<evidence type="ECO:0000256" key="7">
    <source>
        <dbReference type="ARBA" id="ARBA00022833"/>
    </source>
</evidence>
<dbReference type="PANTHER" id="PTHR45364">
    <property type="entry name" value="HISTONE DEACETYLASE 9-RELATED"/>
    <property type="match status" value="1"/>
</dbReference>
<dbReference type="InterPro" id="IPR037138">
    <property type="entry name" value="His_deacetylse_dom_sf"/>
</dbReference>
<dbReference type="GO" id="GO:0141221">
    <property type="term" value="F:histone deacetylase activity, hydrolytic mechanism"/>
    <property type="evidence" value="ECO:0007669"/>
    <property type="project" value="UniProtKB-EC"/>
</dbReference>
<evidence type="ECO:0000256" key="11">
    <source>
        <dbReference type="ARBA" id="ARBA00023242"/>
    </source>
</evidence>
<evidence type="ECO:0000313" key="20">
    <source>
        <dbReference type="Proteomes" id="UP001187531"/>
    </source>
</evidence>
<feature type="compositionally biased region" description="Low complexity" evidence="17">
    <location>
        <begin position="230"/>
        <end position="245"/>
    </location>
</feature>
<evidence type="ECO:0000256" key="17">
    <source>
        <dbReference type="SAM" id="MobiDB-lite"/>
    </source>
</evidence>
<keyword evidence="8 13" id="KW-0156">Chromatin regulator</keyword>
<evidence type="ECO:0000259" key="18">
    <source>
        <dbReference type="Pfam" id="PF00850"/>
    </source>
</evidence>
<dbReference type="InterPro" id="IPR023696">
    <property type="entry name" value="Ureohydrolase_dom_sf"/>
</dbReference>
<dbReference type="GO" id="GO:0005634">
    <property type="term" value="C:nucleus"/>
    <property type="evidence" value="ECO:0007669"/>
    <property type="project" value="UniProtKB-SubCell"/>
</dbReference>
<feature type="coiled-coil region" evidence="16">
    <location>
        <begin position="78"/>
        <end position="125"/>
    </location>
</feature>
<keyword evidence="7 15" id="KW-0862">Zinc</keyword>
<feature type="region of interest" description="Disordered" evidence="17">
    <location>
        <begin position="459"/>
        <end position="512"/>
    </location>
</feature>
<gene>
    <name evidence="19" type="ORF">QYM36_008110</name>
</gene>
<keyword evidence="4 13" id="KW-0678">Repressor</keyword>
<evidence type="ECO:0000256" key="13">
    <source>
        <dbReference type="PIRNR" id="PIRNR037911"/>
    </source>
</evidence>
<feature type="active site" evidence="14">
    <location>
        <position position="721"/>
    </location>
</feature>
<feature type="binding site" evidence="15">
    <location>
        <position position="586"/>
    </location>
    <ligand>
        <name>Zn(2+)</name>
        <dbReference type="ChEBI" id="CHEBI:29105"/>
    </ligand>
</feature>
<comment type="function">
    <text evidence="13">Responsible for the deacetylation of lysine residues on the N-terminal part of the core histones (H2A, H2B, H3 and H4). Histone deacetylation gives a tag for epigenetic repression and plays an important role in transcriptional regulation, cell cycle progression and developmental events.</text>
</comment>
<keyword evidence="6 13" id="KW-0378">Hydrolase</keyword>
<feature type="region of interest" description="Disordered" evidence="17">
    <location>
        <begin position="152"/>
        <end position="245"/>
    </location>
</feature>
<dbReference type="GO" id="GO:0046872">
    <property type="term" value="F:metal ion binding"/>
    <property type="evidence" value="ECO:0007669"/>
    <property type="project" value="UniProtKB-KW"/>
</dbReference>
<dbReference type="InterPro" id="IPR000286">
    <property type="entry name" value="HDACs"/>
</dbReference>
<evidence type="ECO:0000313" key="19">
    <source>
        <dbReference type="EMBL" id="KAK2727509.1"/>
    </source>
</evidence>
<evidence type="ECO:0000256" key="1">
    <source>
        <dbReference type="ARBA" id="ARBA00004123"/>
    </source>
</evidence>
<comment type="subcellular location">
    <subcellularLocation>
        <location evidence="1 13">Nucleus</location>
    </subcellularLocation>
</comment>
<feature type="region of interest" description="Disordered" evidence="17">
    <location>
        <begin position="1"/>
        <end position="27"/>
    </location>
</feature>
<evidence type="ECO:0000256" key="6">
    <source>
        <dbReference type="ARBA" id="ARBA00022801"/>
    </source>
</evidence>
<keyword evidence="5 15" id="KW-0479">Metal-binding</keyword>
<evidence type="ECO:0000256" key="12">
    <source>
        <dbReference type="ARBA" id="ARBA00048287"/>
    </source>
</evidence>
<keyword evidence="11" id="KW-0539">Nucleus</keyword>
<dbReference type="PANTHER" id="PTHR45364:SF11">
    <property type="entry name" value="HISTONE DEACETYLASE 9"/>
    <property type="match status" value="1"/>
</dbReference>
<organism evidence="19 20">
    <name type="scientific">Artemia franciscana</name>
    <name type="common">Brine shrimp</name>
    <name type="synonym">Artemia sanfranciscana</name>
    <dbReference type="NCBI Taxonomy" id="6661"/>
    <lineage>
        <taxon>Eukaryota</taxon>
        <taxon>Metazoa</taxon>
        <taxon>Ecdysozoa</taxon>
        <taxon>Arthropoda</taxon>
        <taxon>Crustacea</taxon>
        <taxon>Branchiopoda</taxon>
        <taxon>Anostraca</taxon>
        <taxon>Artemiidae</taxon>
        <taxon>Artemia</taxon>
    </lineage>
</organism>
<evidence type="ECO:0000256" key="10">
    <source>
        <dbReference type="ARBA" id="ARBA00023163"/>
    </source>
</evidence>
<dbReference type="Gene3D" id="6.10.250.1550">
    <property type="match status" value="1"/>
</dbReference>
<keyword evidence="9 13" id="KW-0805">Transcription regulation</keyword>
<dbReference type="EMBL" id="JAVRJZ010000001">
    <property type="protein sequence ID" value="KAK2727509.1"/>
    <property type="molecule type" value="Genomic_DNA"/>
</dbReference>
<proteinExistence type="inferred from homology"/>
<evidence type="ECO:0000256" key="5">
    <source>
        <dbReference type="ARBA" id="ARBA00022723"/>
    </source>
</evidence>
<dbReference type="InterPro" id="IPR046949">
    <property type="entry name" value="HDAC4/5/7/9"/>
</dbReference>
<feature type="region of interest" description="Disordered" evidence="17">
    <location>
        <begin position="995"/>
        <end position="1022"/>
    </location>
</feature>
<reference evidence="19" key="1">
    <citation type="submission" date="2023-07" db="EMBL/GenBank/DDBJ databases">
        <title>Chromosome-level genome assembly of Artemia franciscana.</title>
        <authorList>
            <person name="Jo E."/>
        </authorList>
    </citation>
    <scope>NUCLEOTIDE SEQUENCE</scope>
    <source>
        <tissue evidence="19">Whole body</tissue>
    </source>
</reference>
<dbReference type="InterPro" id="IPR023801">
    <property type="entry name" value="His_deacetylse_dom"/>
</dbReference>
<dbReference type="PIRSF" id="PIRSF037911">
    <property type="entry name" value="HDAC_II_euk"/>
    <property type="match status" value="1"/>
</dbReference>
<protein>
    <recommendedName>
        <fullName evidence="3 13">Histone deacetylase</fullName>
        <ecNumber evidence="3 13">3.5.1.98</ecNumber>
    </recommendedName>
</protein>
<dbReference type="CDD" id="cd22249">
    <property type="entry name" value="UDM1_RNF168_RNF169-like"/>
    <property type="match status" value="1"/>
</dbReference>